<name>A0A653C3Y0_CALMS</name>
<keyword evidence="3" id="KW-1185">Reference proteome</keyword>
<organism evidence="2 3">
    <name type="scientific">Callosobruchus maculatus</name>
    <name type="common">Southern cowpea weevil</name>
    <name type="synonym">Pulse bruchid</name>
    <dbReference type="NCBI Taxonomy" id="64391"/>
    <lineage>
        <taxon>Eukaryota</taxon>
        <taxon>Metazoa</taxon>
        <taxon>Ecdysozoa</taxon>
        <taxon>Arthropoda</taxon>
        <taxon>Hexapoda</taxon>
        <taxon>Insecta</taxon>
        <taxon>Pterygota</taxon>
        <taxon>Neoptera</taxon>
        <taxon>Endopterygota</taxon>
        <taxon>Coleoptera</taxon>
        <taxon>Polyphaga</taxon>
        <taxon>Cucujiformia</taxon>
        <taxon>Chrysomeloidea</taxon>
        <taxon>Chrysomelidae</taxon>
        <taxon>Bruchinae</taxon>
        <taxon>Bruchini</taxon>
        <taxon>Callosobruchus</taxon>
    </lineage>
</organism>
<dbReference type="AlphaFoldDB" id="A0A653C3Y0"/>
<feature type="compositionally biased region" description="Basic and acidic residues" evidence="1">
    <location>
        <begin position="596"/>
        <end position="616"/>
    </location>
</feature>
<feature type="region of interest" description="Disordered" evidence="1">
    <location>
        <begin position="364"/>
        <end position="391"/>
    </location>
</feature>
<feature type="compositionally biased region" description="Basic residues" evidence="1">
    <location>
        <begin position="566"/>
        <end position="584"/>
    </location>
</feature>
<dbReference type="Proteomes" id="UP000410492">
    <property type="component" value="Unassembled WGS sequence"/>
</dbReference>
<sequence>MSRPNMLRTRRRDVNVKPNRRLDRKSSRGMLYENEELRLKTININAEVESRQSDIKKLKRENEMLKKGLWYLRDEYDKLERLIKDKKIDFSSSSTTCTSSSESDTCSSCSDDSEEVETTQNMKNDQRTNMTLKDRFDHLSVVNEETSAENSEPNSNGGQFISEKWDNFENDNVIQPDQSYPAYTNQSLCQPHTISTQANVSQNFFAPIKPSSSHEDNQLHQVEGVLYPSEVYDDFTSPMGNIPGFQEFQNIGDIEHNPVYFQQFESPCQNYPSKKMMGSNTNSFYQNLVLVPKSTKPQPETEPMDKSAADLIVKIDNQNFSNGLVFSNTTPSHSTFSNGGNLEELLHDIESISQDILKISNLQRGANEQRTCQQRDDAPRQEENQEEKPYKSELNVVLMPNPMPLIGFDKYKEIKRSFESVNTKHPDDTISISQPELRFIPPPPPLPGSQSPVLQPHSPELGHCEAEPNPFFFGHFKDNYVNSDYFNMRYIPENFDTREEQQKETVSLVQKSNSKTNLLELTSSEHVSSENEENLRFKAPRPGPSYDKEQQKTGLQNQLGKSPKLTLRKKVSIHFKGKKDKTKKPPPESSDTSTPKAEKKQLFDVKFSEKDKDRAKAVAANHQQTSSIESSRKSTTETNQEPKTPTSSDSKTSNEKKTESEKSKGRKSTSVSPERSKHVHLKDEGGSKRHKKHKKSDRNRVRRGSYLMEPIGRSFSVCTDRSNNMGAGLGFGSGIFFDEGSERDRTNSNSSVDLSDNARKMSTVSNIPLSGKVPWCACWGNGCL</sequence>
<accession>A0A653C3Y0</accession>
<proteinExistence type="predicted"/>
<evidence type="ECO:0000256" key="1">
    <source>
        <dbReference type="SAM" id="MobiDB-lite"/>
    </source>
</evidence>
<feature type="compositionally biased region" description="Basic and acidic residues" evidence="1">
    <location>
        <begin position="527"/>
        <end position="536"/>
    </location>
</feature>
<evidence type="ECO:0000313" key="2">
    <source>
        <dbReference type="EMBL" id="VEN42636.1"/>
    </source>
</evidence>
<feature type="region of interest" description="Disordered" evidence="1">
    <location>
        <begin position="523"/>
        <end position="704"/>
    </location>
</feature>
<dbReference type="OrthoDB" id="6363430at2759"/>
<feature type="compositionally biased region" description="Low complexity" evidence="1">
    <location>
        <begin position="91"/>
        <end position="110"/>
    </location>
</feature>
<evidence type="ECO:0000313" key="3">
    <source>
        <dbReference type="Proteomes" id="UP000410492"/>
    </source>
</evidence>
<gene>
    <name evidence="2" type="ORF">CALMAC_LOCUS6045</name>
</gene>
<feature type="compositionally biased region" description="Basic residues" evidence="1">
    <location>
        <begin position="688"/>
        <end position="703"/>
    </location>
</feature>
<reference evidence="2 3" key="1">
    <citation type="submission" date="2019-01" db="EMBL/GenBank/DDBJ databases">
        <authorList>
            <person name="Sayadi A."/>
        </authorList>
    </citation>
    <scope>NUCLEOTIDE SEQUENCE [LARGE SCALE GENOMIC DNA]</scope>
</reference>
<feature type="region of interest" description="Disordered" evidence="1">
    <location>
        <begin position="91"/>
        <end position="131"/>
    </location>
</feature>
<feature type="compositionally biased region" description="Low complexity" evidence="1">
    <location>
        <begin position="642"/>
        <end position="651"/>
    </location>
</feature>
<protein>
    <submittedName>
        <fullName evidence="2">Uncharacterized protein</fullName>
    </submittedName>
</protein>
<feature type="compositionally biased region" description="Polar residues" evidence="1">
    <location>
        <begin position="118"/>
        <end position="131"/>
    </location>
</feature>
<feature type="compositionally biased region" description="Basic and acidic residues" evidence="1">
    <location>
        <begin position="652"/>
        <end position="663"/>
    </location>
</feature>
<feature type="compositionally biased region" description="Basic and acidic residues" evidence="1">
    <location>
        <begin position="373"/>
        <end position="391"/>
    </location>
</feature>
<dbReference type="EMBL" id="CAACVG010006930">
    <property type="protein sequence ID" value="VEN42636.1"/>
    <property type="molecule type" value="Genomic_DNA"/>
</dbReference>